<gene>
    <name evidence="2" type="ORF">M6D89_13285</name>
</gene>
<evidence type="ECO:0000313" key="2">
    <source>
        <dbReference type="EMBL" id="MCP8900275.1"/>
    </source>
</evidence>
<dbReference type="RefSeq" id="WP_253968567.1">
    <property type="nucleotide sequence ID" value="NZ_JAMFTH010000004.1"/>
</dbReference>
<evidence type="ECO:0000256" key="1">
    <source>
        <dbReference type="SAM" id="Coils"/>
    </source>
</evidence>
<keyword evidence="1" id="KW-0175">Coiled coil</keyword>
<feature type="coiled-coil region" evidence="1">
    <location>
        <begin position="13"/>
        <end position="64"/>
    </location>
</feature>
<protein>
    <submittedName>
        <fullName evidence="2">Uncharacterized protein</fullName>
    </submittedName>
</protein>
<proteinExistence type="predicted"/>
<reference evidence="2" key="2">
    <citation type="submission" date="2023-01" db="EMBL/GenBank/DDBJ databases">
        <title>Gilvimarinus xylanilyticus HB14 isolated from Caulerpa lentillifera aquaculture base in Hainan, China.</title>
        <authorList>
            <person name="Zhang Y.-J."/>
        </authorList>
    </citation>
    <scope>NUCLEOTIDE SEQUENCE</scope>
    <source>
        <strain evidence="2">HB14</strain>
    </source>
</reference>
<comment type="caution">
    <text evidence="2">The sequence shown here is derived from an EMBL/GenBank/DDBJ whole genome shotgun (WGS) entry which is preliminary data.</text>
</comment>
<reference evidence="2" key="1">
    <citation type="submission" date="2022-05" db="EMBL/GenBank/DDBJ databases">
        <authorList>
            <person name="Sun H.-N."/>
        </authorList>
    </citation>
    <scope>NUCLEOTIDE SEQUENCE</scope>
    <source>
        <strain evidence="2">HB14</strain>
    </source>
</reference>
<keyword evidence="3" id="KW-1185">Reference proteome</keyword>
<dbReference type="Proteomes" id="UP001139319">
    <property type="component" value="Unassembled WGS sequence"/>
</dbReference>
<dbReference type="EMBL" id="JAMFTH010000004">
    <property type="protein sequence ID" value="MCP8900275.1"/>
    <property type="molecule type" value="Genomic_DNA"/>
</dbReference>
<evidence type="ECO:0000313" key="3">
    <source>
        <dbReference type="Proteomes" id="UP001139319"/>
    </source>
</evidence>
<accession>A0A9X2I4N0</accession>
<organism evidence="2 3">
    <name type="scientific">Gilvimarinus xylanilyticus</name>
    <dbReference type="NCBI Taxonomy" id="2944139"/>
    <lineage>
        <taxon>Bacteria</taxon>
        <taxon>Pseudomonadati</taxon>
        <taxon>Pseudomonadota</taxon>
        <taxon>Gammaproteobacteria</taxon>
        <taxon>Cellvibrionales</taxon>
        <taxon>Cellvibrionaceae</taxon>
        <taxon>Gilvimarinus</taxon>
    </lineage>
</organism>
<dbReference type="AlphaFoldDB" id="A0A9X2I4N0"/>
<name>A0A9X2I4N0_9GAMM</name>
<sequence>MIVDNKFNHDPKAREQAGQAFELNEALEQLEKSQVQLSKRERELEHMQRLVDEQRAELRKLRVTIRPLRWFVQSREWDGVSERSALAKLWRRSKKRIPQRAINLIKRSSLFDGDWYLQSYPQLQDDSLAKVNPAMHYLKVGGFERLNPGPHFDSYWYLCQYADVRDSGVNPLLHYLLHGEDEGRKIRAAGQSADTTHLGL</sequence>